<name>A0A8X6TJV8_NEPPI</name>
<dbReference type="Pfam" id="PF05380">
    <property type="entry name" value="Peptidase_A17"/>
    <property type="match status" value="1"/>
</dbReference>
<gene>
    <name evidence="1" type="primary">AVEN_119198_1</name>
    <name evidence="1" type="ORF">NPIL_443131</name>
</gene>
<dbReference type="Proteomes" id="UP000887013">
    <property type="component" value="Unassembled WGS sequence"/>
</dbReference>
<proteinExistence type="predicted"/>
<accession>A0A8X6TJV8</accession>
<organism evidence="1 2">
    <name type="scientific">Nephila pilipes</name>
    <name type="common">Giant wood spider</name>
    <name type="synonym">Nephila maculata</name>
    <dbReference type="NCBI Taxonomy" id="299642"/>
    <lineage>
        <taxon>Eukaryota</taxon>
        <taxon>Metazoa</taxon>
        <taxon>Ecdysozoa</taxon>
        <taxon>Arthropoda</taxon>
        <taxon>Chelicerata</taxon>
        <taxon>Arachnida</taxon>
        <taxon>Araneae</taxon>
        <taxon>Araneomorphae</taxon>
        <taxon>Entelegynae</taxon>
        <taxon>Araneoidea</taxon>
        <taxon>Nephilidae</taxon>
        <taxon>Nephila</taxon>
    </lineage>
</organism>
<dbReference type="OrthoDB" id="429521at2759"/>
<comment type="caution">
    <text evidence="1">The sequence shown here is derived from an EMBL/GenBank/DDBJ whole genome shotgun (WGS) entry which is preliminary data.</text>
</comment>
<dbReference type="AlphaFoldDB" id="A0A8X6TJV8"/>
<evidence type="ECO:0000313" key="1">
    <source>
        <dbReference type="EMBL" id="GFT22799.1"/>
    </source>
</evidence>
<sequence length="125" mass="14579">MTGLQVKTLEKITFYILSSKIIKKEAGMDMRKWISNDTSLLSQWAVEDFDTYPVAKKNTKRLLFQAIEKIFHPFGLLSPFAVRIKCLMQELGVNKITWDDDLPPKIVKRWVNCYKGQRLLNNLES</sequence>
<dbReference type="InterPro" id="IPR008042">
    <property type="entry name" value="Retrotrans_Pao"/>
</dbReference>
<dbReference type="EMBL" id="BMAW01059805">
    <property type="protein sequence ID" value="GFT22799.1"/>
    <property type="molecule type" value="Genomic_DNA"/>
</dbReference>
<evidence type="ECO:0000313" key="2">
    <source>
        <dbReference type="Proteomes" id="UP000887013"/>
    </source>
</evidence>
<protein>
    <submittedName>
        <fullName evidence="1">Uncharacterized protein</fullName>
    </submittedName>
</protein>
<reference evidence="1" key="1">
    <citation type="submission" date="2020-08" db="EMBL/GenBank/DDBJ databases">
        <title>Multicomponent nature underlies the extraordinary mechanical properties of spider dragline silk.</title>
        <authorList>
            <person name="Kono N."/>
            <person name="Nakamura H."/>
            <person name="Mori M."/>
            <person name="Yoshida Y."/>
            <person name="Ohtoshi R."/>
            <person name="Malay A.D."/>
            <person name="Moran D.A.P."/>
            <person name="Tomita M."/>
            <person name="Numata K."/>
            <person name="Arakawa K."/>
        </authorList>
    </citation>
    <scope>NUCLEOTIDE SEQUENCE</scope>
</reference>
<keyword evidence="2" id="KW-1185">Reference proteome</keyword>